<evidence type="ECO:0000313" key="4">
    <source>
        <dbReference type="EMBL" id="SFU32066.1"/>
    </source>
</evidence>
<dbReference type="PANTHER" id="PTHR43080">
    <property type="entry name" value="CBS DOMAIN-CONTAINING PROTEIN CBSX3, MITOCHONDRIAL"/>
    <property type="match status" value="1"/>
</dbReference>
<dbReference type="Proteomes" id="UP000183508">
    <property type="component" value="Unassembled WGS sequence"/>
</dbReference>
<dbReference type="EMBL" id="FPBV01000001">
    <property type="protein sequence ID" value="SFU32066.1"/>
    <property type="molecule type" value="Genomic_DNA"/>
</dbReference>
<name>A0A1I7F7G5_9BACL</name>
<dbReference type="SUPFAM" id="SSF54631">
    <property type="entry name" value="CBS-domain pair"/>
    <property type="match status" value="1"/>
</dbReference>
<dbReference type="PANTHER" id="PTHR43080:SF30">
    <property type="entry name" value="CYCLIC DI-AMP RECEPTOR B"/>
    <property type="match status" value="1"/>
</dbReference>
<evidence type="ECO:0000256" key="1">
    <source>
        <dbReference type="ARBA" id="ARBA00023122"/>
    </source>
</evidence>
<dbReference type="STRING" id="392015.SAMN05421543_10197"/>
<dbReference type="InterPro" id="IPR051257">
    <property type="entry name" value="Diverse_CBS-Domain"/>
</dbReference>
<dbReference type="InterPro" id="IPR046342">
    <property type="entry name" value="CBS_dom_sf"/>
</dbReference>
<dbReference type="Pfam" id="PF00571">
    <property type="entry name" value="CBS"/>
    <property type="match status" value="2"/>
</dbReference>
<proteinExistence type="predicted"/>
<dbReference type="NCBIfam" id="NF041630">
    <property type="entry name" value="CBS_CbpB"/>
    <property type="match status" value="1"/>
</dbReference>
<keyword evidence="5" id="KW-1185">Reference proteome</keyword>
<feature type="domain" description="CBS" evidence="3">
    <location>
        <begin position="42"/>
        <end position="104"/>
    </location>
</feature>
<evidence type="ECO:0000256" key="2">
    <source>
        <dbReference type="PROSITE-ProRule" id="PRU00703"/>
    </source>
</evidence>
<dbReference type="PROSITE" id="PS51371">
    <property type="entry name" value="CBS"/>
    <property type="match status" value="2"/>
</dbReference>
<dbReference type="InterPro" id="IPR048125">
    <property type="entry name" value="CBS_CbpB"/>
</dbReference>
<organism evidence="4 5">
    <name type="scientific">Alicyclobacillus macrosporangiidus</name>
    <dbReference type="NCBI Taxonomy" id="392015"/>
    <lineage>
        <taxon>Bacteria</taxon>
        <taxon>Bacillati</taxon>
        <taxon>Bacillota</taxon>
        <taxon>Bacilli</taxon>
        <taxon>Bacillales</taxon>
        <taxon>Alicyclobacillaceae</taxon>
        <taxon>Alicyclobacillus</taxon>
    </lineage>
</organism>
<reference evidence="5" key="1">
    <citation type="submission" date="2016-10" db="EMBL/GenBank/DDBJ databases">
        <authorList>
            <person name="Varghese N."/>
        </authorList>
    </citation>
    <scope>NUCLEOTIDE SEQUENCE [LARGE SCALE GENOMIC DNA]</scope>
    <source>
        <strain evidence="5">DSM 17980</strain>
    </source>
</reference>
<protein>
    <submittedName>
        <fullName evidence="4">CBS domain-containing protein</fullName>
    </submittedName>
</protein>
<evidence type="ECO:0000259" key="3">
    <source>
        <dbReference type="PROSITE" id="PS51371"/>
    </source>
</evidence>
<sequence>MPREQRGWILRYNSGVNAGKDVSNVATVDVSQFLSQPAESLMIAADNVACVYVDHTLEHALLVLTHSGYSAIPVLDTQSAVRGLIHTNLVINTVAGLDGYHMESLSHQTVGSVMSDRVPTLRRSEPLLKALELAINHTFICVVEEDGRLAGIITRKALLGKLYQYVRERGLGR</sequence>
<feature type="domain" description="CBS" evidence="3">
    <location>
        <begin position="114"/>
        <end position="171"/>
    </location>
</feature>
<dbReference type="eggNOG" id="COG0517">
    <property type="taxonomic scope" value="Bacteria"/>
</dbReference>
<dbReference type="InterPro" id="IPR000644">
    <property type="entry name" value="CBS_dom"/>
</dbReference>
<dbReference type="AlphaFoldDB" id="A0A1I7F7G5"/>
<evidence type="ECO:0000313" key="5">
    <source>
        <dbReference type="Proteomes" id="UP000183508"/>
    </source>
</evidence>
<accession>A0A1I7F7G5</accession>
<dbReference type="SMART" id="SM00116">
    <property type="entry name" value="CBS"/>
    <property type="match status" value="2"/>
</dbReference>
<gene>
    <name evidence="4" type="ORF">SAMN05421543_10197</name>
</gene>
<keyword evidence="1 2" id="KW-0129">CBS domain</keyword>
<dbReference type="Gene3D" id="3.10.580.10">
    <property type="entry name" value="CBS-domain"/>
    <property type="match status" value="1"/>
</dbReference>